<dbReference type="PANTHER" id="PTHR30561">
    <property type="entry name" value="SMR FAMILY PROTON-DEPENDENT DRUG EFFLUX TRANSPORTER SUGE"/>
    <property type="match status" value="1"/>
</dbReference>
<evidence type="ECO:0000313" key="14">
    <source>
        <dbReference type="EMBL" id="MFD0869820.1"/>
    </source>
</evidence>
<comment type="similarity">
    <text evidence="2">Belongs to the EamA transporter family.</text>
</comment>
<evidence type="ECO:0000256" key="1">
    <source>
        <dbReference type="ARBA" id="ARBA00004651"/>
    </source>
</evidence>
<evidence type="ECO:0000256" key="3">
    <source>
        <dbReference type="ARBA" id="ARBA00022475"/>
    </source>
</evidence>
<gene>
    <name evidence="14" type="ORF">ACFQ03_11715</name>
</gene>
<comment type="caution">
    <text evidence="14">The sequence shown here is derived from an EMBL/GenBank/DDBJ whole genome shotgun (WGS) entry which is preliminary data.</text>
</comment>
<evidence type="ECO:0000256" key="4">
    <source>
        <dbReference type="ARBA" id="ARBA00022516"/>
    </source>
</evidence>
<evidence type="ECO:0000256" key="5">
    <source>
        <dbReference type="ARBA" id="ARBA00022519"/>
    </source>
</evidence>
<name>A0ABW3D8M2_9BACL</name>
<dbReference type="EMBL" id="JBHTIU010000036">
    <property type="protein sequence ID" value="MFD0869820.1"/>
    <property type="molecule type" value="Genomic_DNA"/>
</dbReference>
<evidence type="ECO:0000313" key="15">
    <source>
        <dbReference type="Proteomes" id="UP001597120"/>
    </source>
</evidence>
<evidence type="ECO:0000256" key="11">
    <source>
        <dbReference type="ARBA" id="ARBA00023136"/>
    </source>
</evidence>
<comment type="subcellular location">
    <subcellularLocation>
        <location evidence="1">Cell membrane</location>
        <topology evidence="1">Multi-pass membrane protein</topology>
    </subcellularLocation>
</comment>
<keyword evidence="11 12" id="KW-0472">Membrane</keyword>
<protein>
    <submittedName>
        <fullName evidence="14">EamA family transporter</fullName>
    </submittedName>
</protein>
<evidence type="ECO:0000256" key="6">
    <source>
        <dbReference type="ARBA" id="ARBA00022556"/>
    </source>
</evidence>
<feature type="domain" description="EamA" evidence="13">
    <location>
        <begin position="8"/>
        <end position="113"/>
    </location>
</feature>
<evidence type="ECO:0000256" key="9">
    <source>
        <dbReference type="ARBA" id="ARBA00022989"/>
    </source>
</evidence>
<sequence>MTALLIVLVNVLMLVTGQLLWKITLNRYPVKSWDGLVTIMLQPAMILGCLLFAGATLIWFYALSRYDLSRIYPLQSMAYVLGALGGVIFLKESMSLYQWLGIFLIIGGAFLLSKS</sequence>
<dbReference type="PANTHER" id="PTHR30561:SF9">
    <property type="entry name" value="4-AMINO-4-DEOXY-L-ARABINOSE-PHOSPHOUNDECAPRENOL FLIPPASE SUBUNIT ARNF-RELATED"/>
    <property type="match status" value="1"/>
</dbReference>
<dbReference type="Proteomes" id="UP001597120">
    <property type="component" value="Unassembled WGS sequence"/>
</dbReference>
<dbReference type="SUPFAM" id="SSF103481">
    <property type="entry name" value="Multidrug resistance efflux transporter EmrE"/>
    <property type="match status" value="1"/>
</dbReference>
<dbReference type="InterPro" id="IPR037185">
    <property type="entry name" value="EmrE-like"/>
</dbReference>
<keyword evidence="6" id="KW-0441">Lipid A biosynthesis</keyword>
<keyword evidence="7 12" id="KW-0812">Transmembrane</keyword>
<keyword evidence="10" id="KW-0443">Lipid metabolism</keyword>
<feature type="transmembrane region" description="Helical" evidence="12">
    <location>
        <begin position="96"/>
        <end position="113"/>
    </location>
</feature>
<accession>A0ABW3D8M2</accession>
<evidence type="ECO:0000259" key="13">
    <source>
        <dbReference type="Pfam" id="PF00892"/>
    </source>
</evidence>
<keyword evidence="8" id="KW-0448">Lipopolysaccharide biosynthesis</keyword>
<reference evidence="15" key="1">
    <citation type="journal article" date="2019" name="Int. J. Syst. Evol. Microbiol.">
        <title>The Global Catalogue of Microorganisms (GCM) 10K type strain sequencing project: providing services to taxonomists for standard genome sequencing and annotation.</title>
        <authorList>
            <consortium name="The Broad Institute Genomics Platform"/>
            <consortium name="The Broad Institute Genome Sequencing Center for Infectious Disease"/>
            <person name="Wu L."/>
            <person name="Ma J."/>
        </authorList>
    </citation>
    <scope>NUCLEOTIDE SEQUENCE [LARGE SCALE GENOMIC DNA]</scope>
    <source>
        <strain evidence="15">CCUG 57263</strain>
    </source>
</reference>
<dbReference type="Pfam" id="PF00892">
    <property type="entry name" value="EamA"/>
    <property type="match status" value="1"/>
</dbReference>
<dbReference type="Gene3D" id="1.10.3730.20">
    <property type="match status" value="1"/>
</dbReference>
<evidence type="ECO:0000256" key="7">
    <source>
        <dbReference type="ARBA" id="ARBA00022692"/>
    </source>
</evidence>
<evidence type="ECO:0000256" key="12">
    <source>
        <dbReference type="SAM" id="Phobius"/>
    </source>
</evidence>
<dbReference type="InterPro" id="IPR000620">
    <property type="entry name" value="EamA_dom"/>
</dbReference>
<dbReference type="RefSeq" id="WP_144939596.1">
    <property type="nucleotide sequence ID" value="NZ_JBHTIU010000036.1"/>
</dbReference>
<keyword evidence="9 12" id="KW-1133">Transmembrane helix</keyword>
<feature type="transmembrane region" description="Helical" evidence="12">
    <location>
        <begin position="41"/>
        <end position="64"/>
    </location>
</feature>
<organism evidence="14 15">
    <name type="scientific">Paenibacillus residui</name>
    <dbReference type="NCBI Taxonomy" id="629724"/>
    <lineage>
        <taxon>Bacteria</taxon>
        <taxon>Bacillati</taxon>
        <taxon>Bacillota</taxon>
        <taxon>Bacilli</taxon>
        <taxon>Bacillales</taxon>
        <taxon>Paenibacillaceae</taxon>
        <taxon>Paenibacillus</taxon>
    </lineage>
</organism>
<evidence type="ECO:0000256" key="10">
    <source>
        <dbReference type="ARBA" id="ARBA00023098"/>
    </source>
</evidence>
<evidence type="ECO:0000256" key="2">
    <source>
        <dbReference type="ARBA" id="ARBA00007362"/>
    </source>
</evidence>
<feature type="transmembrane region" description="Helical" evidence="12">
    <location>
        <begin position="71"/>
        <end position="90"/>
    </location>
</feature>
<keyword evidence="5" id="KW-0997">Cell inner membrane</keyword>
<keyword evidence="15" id="KW-1185">Reference proteome</keyword>
<dbReference type="InterPro" id="IPR000390">
    <property type="entry name" value="Small_drug/metabolite_transptr"/>
</dbReference>
<proteinExistence type="inferred from homology"/>
<keyword evidence="3" id="KW-1003">Cell membrane</keyword>
<keyword evidence="4" id="KW-0444">Lipid biosynthesis</keyword>
<evidence type="ECO:0000256" key="8">
    <source>
        <dbReference type="ARBA" id="ARBA00022985"/>
    </source>
</evidence>